<evidence type="ECO:0000256" key="5">
    <source>
        <dbReference type="ARBA" id="ARBA00023136"/>
    </source>
</evidence>
<name>A0A6G5QE71_9BACT</name>
<keyword evidence="3 6" id="KW-0812">Transmembrane</keyword>
<evidence type="ECO:0000256" key="4">
    <source>
        <dbReference type="ARBA" id="ARBA00022989"/>
    </source>
</evidence>
<evidence type="ECO:0000256" key="2">
    <source>
        <dbReference type="ARBA" id="ARBA00022475"/>
    </source>
</evidence>
<feature type="transmembrane region" description="Helical" evidence="6">
    <location>
        <begin position="296"/>
        <end position="321"/>
    </location>
</feature>
<feature type="transmembrane region" description="Helical" evidence="6">
    <location>
        <begin position="48"/>
        <end position="73"/>
    </location>
</feature>
<dbReference type="RefSeq" id="WP_034968920.1">
    <property type="nucleotide sequence ID" value="NZ_CP012542.1"/>
</dbReference>
<dbReference type="GO" id="GO:0043190">
    <property type="term" value="C:ATP-binding cassette (ABC) transporter complex"/>
    <property type="evidence" value="ECO:0007669"/>
    <property type="project" value="TreeGrafter"/>
</dbReference>
<dbReference type="Pfam" id="PF03739">
    <property type="entry name" value="LptF_LptG"/>
    <property type="match status" value="1"/>
</dbReference>
<evidence type="ECO:0000256" key="6">
    <source>
        <dbReference type="SAM" id="Phobius"/>
    </source>
</evidence>
<evidence type="ECO:0000313" key="7">
    <source>
        <dbReference type="EMBL" id="QCD43985.1"/>
    </source>
</evidence>
<feature type="transmembrane region" description="Helical" evidence="6">
    <location>
        <begin position="269"/>
        <end position="290"/>
    </location>
</feature>
<dbReference type="AlphaFoldDB" id="A0A6G5QE71"/>
<dbReference type="InterPro" id="IPR005495">
    <property type="entry name" value="LptG/LptF_permease"/>
</dbReference>
<accession>A0A6G5QE71</accession>
<comment type="subcellular location">
    <subcellularLocation>
        <location evidence="1">Cell membrane</location>
        <topology evidence="1">Multi-pass membrane protein</topology>
    </subcellularLocation>
</comment>
<keyword evidence="2" id="KW-1003">Cell membrane</keyword>
<protein>
    <submittedName>
        <fullName evidence="7">Putative lipooligosaccharide transport system, permease component (LptG family)</fullName>
    </submittedName>
</protein>
<keyword evidence="8" id="KW-1185">Reference proteome</keyword>
<keyword evidence="5 6" id="KW-0472">Membrane</keyword>
<keyword evidence="4 6" id="KW-1133">Transmembrane helix</keyword>
<reference evidence="7 8" key="1">
    <citation type="submission" date="2016-07" db="EMBL/GenBank/DDBJ databases">
        <title>Comparative genomics of the Campylobacter concisus group.</title>
        <authorList>
            <person name="Miller W.G."/>
            <person name="Yee E."/>
            <person name="Chapman M.H."/>
            <person name="Huynh S."/>
            <person name="Bono J.L."/>
            <person name="On S.L.W."/>
            <person name="StLeger J."/>
            <person name="Foster G."/>
            <person name="Parker C.T."/>
        </authorList>
    </citation>
    <scope>NUCLEOTIDE SEQUENCE [LARGE SCALE GENOMIC DNA]</scope>
    <source>
        <strain evidence="7 8">CCUG 21559</strain>
    </source>
</reference>
<sequence length="354" mass="40143">MNLYARYVGWVYFKSFLVVFLSLLLFYVGIDLLSNLKDIPSSANTQILYFLFTCVSAVSYVLPISLVFALIVAKINMVRSNELVSFYALGVSKNALIRPPFFIALLITIFYVGLNFTPFAYAYDYQKSLIKDRDFNKITNDTLVKFDGKFVYIKELNPLENKILSVDIFDINETTLKSVASIDMAKFKDNQWYANETNTTYLPDKLELGKAGLTLESGKNEVALSGFKPKSIQSANVADKSSLSVVDVLDFIFTFKDEGIELNSARSMFYSLTIYPFFAPLLVLVLYYYLPVTGRFFNLAFVSFILVLVTLVLWGVLFVLIKFSQSATILPEIGILLPIFALFCYSIYLTKAHH</sequence>
<feature type="transmembrane region" description="Helical" evidence="6">
    <location>
        <begin position="333"/>
        <end position="350"/>
    </location>
</feature>
<evidence type="ECO:0000313" key="8">
    <source>
        <dbReference type="Proteomes" id="UP000503264"/>
    </source>
</evidence>
<dbReference type="EMBL" id="CP012542">
    <property type="protein sequence ID" value="QCD43985.1"/>
    <property type="molecule type" value="Genomic_DNA"/>
</dbReference>
<dbReference type="PANTHER" id="PTHR33529:SF6">
    <property type="entry name" value="YJGP_YJGQ FAMILY PERMEASE"/>
    <property type="match status" value="1"/>
</dbReference>
<dbReference type="Proteomes" id="UP000503264">
    <property type="component" value="Chromosome"/>
</dbReference>
<organism evidence="7 8">
    <name type="scientific">Campylobacter mucosalis CCUG 21559</name>
    <dbReference type="NCBI Taxonomy" id="1032067"/>
    <lineage>
        <taxon>Bacteria</taxon>
        <taxon>Pseudomonadati</taxon>
        <taxon>Campylobacterota</taxon>
        <taxon>Epsilonproteobacteria</taxon>
        <taxon>Campylobacterales</taxon>
        <taxon>Campylobacteraceae</taxon>
        <taxon>Campylobacter</taxon>
    </lineage>
</organism>
<gene>
    <name evidence="7" type="ORF">CMUC_0166</name>
</gene>
<proteinExistence type="predicted"/>
<feature type="transmembrane region" description="Helical" evidence="6">
    <location>
        <begin position="101"/>
        <end position="123"/>
    </location>
</feature>
<feature type="transmembrane region" description="Helical" evidence="6">
    <location>
        <begin position="12"/>
        <end position="36"/>
    </location>
</feature>
<evidence type="ECO:0000256" key="3">
    <source>
        <dbReference type="ARBA" id="ARBA00022692"/>
    </source>
</evidence>
<evidence type="ECO:0000256" key="1">
    <source>
        <dbReference type="ARBA" id="ARBA00004651"/>
    </source>
</evidence>
<dbReference type="PANTHER" id="PTHR33529">
    <property type="entry name" value="SLR0882 PROTEIN-RELATED"/>
    <property type="match status" value="1"/>
</dbReference>
<dbReference type="GO" id="GO:0015920">
    <property type="term" value="P:lipopolysaccharide transport"/>
    <property type="evidence" value="ECO:0007669"/>
    <property type="project" value="TreeGrafter"/>
</dbReference>